<evidence type="ECO:0000313" key="1">
    <source>
        <dbReference type="EMBL" id="CAB4012235.1"/>
    </source>
</evidence>
<proteinExistence type="predicted"/>
<organism evidence="1 2">
    <name type="scientific">Paramuricea clavata</name>
    <name type="common">Red gorgonian</name>
    <name type="synonym">Violescent sea-whip</name>
    <dbReference type="NCBI Taxonomy" id="317549"/>
    <lineage>
        <taxon>Eukaryota</taxon>
        <taxon>Metazoa</taxon>
        <taxon>Cnidaria</taxon>
        <taxon>Anthozoa</taxon>
        <taxon>Octocorallia</taxon>
        <taxon>Malacalcyonacea</taxon>
        <taxon>Plexauridae</taxon>
        <taxon>Paramuricea</taxon>
    </lineage>
</organism>
<reference evidence="1" key="1">
    <citation type="submission" date="2020-04" db="EMBL/GenBank/DDBJ databases">
        <authorList>
            <person name="Alioto T."/>
            <person name="Alioto T."/>
            <person name="Gomez Garrido J."/>
        </authorList>
    </citation>
    <scope>NUCLEOTIDE SEQUENCE</scope>
    <source>
        <strain evidence="1">A484AB</strain>
    </source>
</reference>
<dbReference type="EMBL" id="CACRXK020007436">
    <property type="protein sequence ID" value="CAB4012235.1"/>
    <property type="molecule type" value="Genomic_DNA"/>
</dbReference>
<comment type="caution">
    <text evidence="1">The sequence shown here is derived from an EMBL/GenBank/DDBJ whole genome shotgun (WGS) entry which is preliminary data.</text>
</comment>
<accession>A0A6S7I0L9</accession>
<dbReference type="AlphaFoldDB" id="A0A6S7I0L9"/>
<name>A0A6S7I0L9_PARCT</name>
<dbReference type="Proteomes" id="UP001152795">
    <property type="component" value="Unassembled WGS sequence"/>
</dbReference>
<keyword evidence="2" id="KW-1185">Reference proteome</keyword>
<protein>
    <submittedName>
        <fullName evidence="1">Uncharacterized protein</fullName>
    </submittedName>
</protein>
<gene>
    <name evidence="1" type="ORF">PACLA_8A059419</name>
</gene>
<sequence>MEVRRVVDTKDGVKMPLLKTTMLRICSRLGIETTIGEAKGNHVVFRNEDTLFGKIYPELGWEPVKCKYYREWLIRKLKERTELEKMELEKKIEKCNG</sequence>
<evidence type="ECO:0000313" key="2">
    <source>
        <dbReference type="Proteomes" id="UP001152795"/>
    </source>
</evidence>